<dbReference type="Proteomes" id="UP000664904">
    <property type="component" value="Chromosome"/>
</dbReference>
<dbReference type="InterPro" id="IPR050194">
    <property type="entry name" value="Glycosyltransferase_grp1"/>
</dbReference>
<sequence length="408" mass="45236">MVRNLAIFVDSFPSRSETFVTNQIMALLDAGVNVTILSVYRGDVSLFEQCHLKPYKLAQRTCYLLDELPSNSALKKLLQRTKQVLATPIILALLVNIKKRALPVQTLKLLACASRLKEANTTFDWVVCHFGHNGVFANQLRHLRLIQGKIATIFHGADISAVEPDDAVGRAYRTMLEDTELALPISELWARKIKRLGVPADKIVIQRMGVELTRFHFRFTPHTQGPLKVFCAARFSEKKGLLDAIDAIAIASKHTQLHFELGGFGELEPQIKAHIASKQLAEHISLLGPLSSEQVLQKLNESHVYLLPSITASNGDREGVPVALMEAMAAGVPVVSTQHSGIPELIDHEVSGLLAPERSPEVLASYLVKLAIDDSLREKLAISARNKIEWFSDVDKLNKQLMQTLANR</sequence>
<dbReference type="InterPro" id="IPR001296">
    <property type="entry name" value="Glyco_trans_1"/>
</dbReference>
<proteinExistence type="predicted"/>
<dbReference type="KEGG" id="pxi:J5O05_07235"/>
<reference evidence="2" key="1">
    <citation type="submission" date="2021-03" db="EMBL/GenBank/DDBJ databases">
        <title>Complete Genome of Pseudoalteromonas xiamenensis STKMTI.2, a new potential marine bacterium producing anti-Vibrio compounds.</title>
        <authorList>
            <person name="Handayani D.P."/>
            <person name="Isnansetyo A."/>
            <person name="Istiqomah I."/>
            <person name="Jumina J."/>
        </authorList>
    </citation>
    <scope>NUCLEOTIDE SEQUENCE</scope>
    <source>
        <strain evidence="2">STKMTI.2</strain>
    </source>
</reference>
<dbReference type="SUPFAM" id="SSF53756">
    <property type="entry name" value="UDP-Glycosyltransferase/glycogen phosphorylase"/>
    <property type="match status" value="1"/>
</dbReference>
<dbReference type="PANTHER" id="PTHR45947">
    <property type="entry name" value="SULFOQUINOVOSYL TRANSFERASE SQD2"/>
    <property type="match status" value="1"/>
</dbReference>
<dbReference type="Pfam" id="PF00534">
    <property type="entry name" value="Glycos_transf_1"/>
    <property type="match status" value="1"/>
</dbReference>
<evidence type="ECO:0000259" key="1">
    <source>
        <dbReference type="Pfam" id="PF00534"/>
    </source>
</evidence>
<organism evidence="2 3">
    <name type="scientific">Pseudoalteromonas xiamenensis</name>
    <dbReference type="NCBI Taxonomy" id="882626"/>
    <lineage>
        <taxon>Bacteria</taxon>
        <taxon>Pseudomonadati</taxon>
        <taxon>Pseudomonadota</taxon>
        <taxon>Gammaproteobacteria</taxon>
        <taxon>Alteromonadales</taxon>
        <taxon>Pseudoalteromonadaceae</taxon>
        <taxon>Pseudoalteromonas</taxon>
    </lineage>
</organism>
<feature type="domain" description="Glycosyl transferase family 1" evidence="1">
    <location>
        <begin position="217"/>
        <end position="386"/>
    </location>
</feature>
<dbReference type="GO" id="GO:0016757">
    <property type="term" value="F:glycosyltransferase activity"/>
    <property type="evidence" value="ECO:0007669"/>
    <property type="project" value="InterPro"/>
</dbReference>
<name>A0A975DIZ7_9GAMM</name>
<dbReference type="Gene3D" id="3.40.50.2000">
    <property type="entry name" value="Glycogen Phosphorylase B"/>
    <property type="match status" value="2"/>
</dbReference>
<accession>A0A975DIZ7</accession>
<evidence type="ECO:0000313" key="2">
    <source>
        <dbReference type="EMBL" id="QTH72585.1"/>
    </source>
</evidence>
<dbReference type="EMBL" id="CP072133">
    <property type="protein sequence ID" value="QTH72585.1"/>
    <property type="molecule type" value="Genomic_DNA"/>
</dbReference>
<dbReference type="RefSeq" id="WP_208844209.1">
    <property type="nucleotide sequence ID" value="NZ_CP072133.1"/>
</dbReference>
<gene>
    <name evidence="2" type="ORF">J5O05_07235</name>
</gene>
<protein>
    <submittedName>
        <fullName evidence="2">Glycosyltransferase</fullName>
    </submittedName>
</protein>
<keyword evidence="3" id="KW-1185">Reference proteome</keyword>
<evidence type="ECO:0000313" key="3">
    <source>
        <dbReference type="Proteomes" id="UP000664904"/>
    </source>
</evidence>
<dbReference type="PANTHER" id="PTHR45947:SF14">
    <property type="entry name" value="SLL1723 PROTEIN"/>
    <property type="match status" value="1"/>
</dbReference>
<dbReference type="AlphaFoldDB" id="A0A975DIZ7"/>